<accession>M8AAG8</accession>
<dbReference type="PANTHER" id="PTHR23201:SF80">
    <property type="entry name" value="OS06G0729400 PROTEIN"/>
    <property type="match status" value="1"/>
</dbReference>
<gene>
    <name evidence="2" type="ORF">TRIUR3_04576</name>
</gene>
<evidence type="ECO:0008006" key="3">
    <source>
        <dbReference type="Google" id="ProtNLM"/>
    </source>
</evidence>
<name>M8AAG8_TRIUA</name>
<dbReference type="EMBL" id="KD143832">
    <property type="protein sequence ID" value="EMS57494.1"/>
    <property type="molecule type" value="Genomic_DNA"/>
</dbReference>
<evidence type="ECO:0000256" key="1">
    <source>
        <dbReference type="ARBA" id="ARBA00010582"/>
    </source>
</evidence>
<dbReference type="STRING" id="4572.M8AAG8"/>
<dbReference type="Pfam" id="PF02704">
    <property type="entry name" value="GASA"/>
    <property type="match status" value="1"/>
</dbReference>
<evidence type="ECO:0000313" key="2">
    <source>
        <dbReference type="EMBL" id="EMS57494.1"/>
    </source>
</evidence>
<dbReference type="AlphaFoldDB" id="M8AAG8"/>
<dbReference type="eggNOG" id="ENOG502ST5X">
    <property type="taxonomic scope" value="Eukaryota"/>
</dbReference>
<dbReference type="PANTHER" id="PTHR23201">
    <property type="entry name" value="EXTENSIN, PROLINE-RICH PROTEIN"/>
    <property type="match status" value="1"/>
</dbReference>
<organism evidence="2">
    <name type="scientific">Triticum urartu</name>
    <name type="common">Red wild einkorn</name>
    <name type="synonym">Crithodium urartu</name>
    <dbReference type="NCBI Taxonomy" id="4572"/>
    <lineage>
        <taxon>Eukaryota</taxon>
        <taxon>Viridiplantae</taxon>
        <taxon>Streptophyta</taxon>
        <taxon>Embryophyta</taxon>
        <taxon>Tracheophyta</taxon>
        <taxon>Spermatophyta</taxon>
        <taxon>Magnoliopsida</taxon>
        <taxon>Liliopsida</taxon>
        <taxon>Poales</taxon>
        <taxon>Poaceae</taxon>
        <taxon>BOP clade</taxon>
        <taxon>Pooideae</taxon>
        <taxon>Triticodae</taxon>
        <taxon>Triticeae</taxon>
        <taxon>Triticinae</taxon>
        <taxon>Triticum</taxon>
    </lineage>
</organism>
<sequence>MAPGKQLLPPLLLLMLLHHQPAAGASDPPASKPHNQTRTQMQMHTLLFSPSDLSPFSCAAGDPRRHASQHRQVPSPAAAAAAASQARYVRPNERTPAQSSLCSMYTDAVGFLAFLRRRPDGISLADCPKVCLGRCANNWRNEMCNDKCNVCCQRCNCVPPGTGQDTRHICPCYDRMTNPHNGKLKCP</sequence>
<proteinExistence type="inferred from homology"/>
<protein>
    <recommendedName>
        <fullName evidence="3">Snakin-2</fullName>
    </recommendedName>
</protein>
<reference evidence="2" key="1">
    <citation type="journal article" date="2013" name="Nature">
        <title>Draft genome of the wheat A-genome progenitor Triticum urartu.</title>
        <authorList>
            <person name="Ling H.Q."/>
            <person name="Zhao S."/>
            <person name="Liu D."/>
            <person name="Wang J."/>
            <person name="Sun H."/>
            <person name="Zhang C."/>
            <person name="Fan H."/>
            <person name="Li D."/>
            <person name="Dong L."/>
            <person name="Tao Y."/>
            <person name="Gao C."/>
            <person name="Wu H."/>
            <person name="Li Y."/>
            <person name="Cui Y."/>
            <person name="Guo X."/>
            <person name="Zheng S."/>
            <person name="Wang B."/>
            <person name="Yu K."/>
            <person name="Liang Q."/>
            <person name="Yang W."/>
            <person name="Lou X."/>
            <person name="Chen J."/>
            <person name="Feng M."/>
            <person name="Jian J."/>
            <person name="Zhang X."/>
            <person name="Luo G."/>
            <person name="Jiang Y."/>
            <person name="Liu J."/>
            <person name="Wang Z."/>
            <person name="Sha Y."/>
            <person name="Zhang B."/>
            <person name="Wu H."/>
            <person name="Tang D."/>
            <person name="Shen Q."/>
            <person name="Xue P."/>
            <person name="Zou S."/>
            <person name="Wang X."/>
            <person name="Liu X."/>
            <person name="Wang F."/>
            <person name="Yang Y."/>
            <person name="An X."/>
            <person name="Dong Z."/>
            <person name="Zhang K."/>
            <person name="Zhang X."/>
            <person name="Luo M.C."/>
            <person name="Dvorak J."/>
            <person name="Tong Y."/>
            <person name="Wang J."/>
            <person name="Yang H."/>
            <person name="Li Z."/>
            <person name="Wang D."/>
            <person name="Zhang A."/>
            <person name="Wang J."/>
        </authorList>
    </citation>
    <scope>NUCLEOTIDE SEQUENCE</scope>
</reference>
<dbReference type="InterPro" id="IPR003854">
    <property type="entry name" value="GASA"/>
</dbReference>
<comment type="similarity">
    <text evidence="1">Belongs to the GASA family.</text>
</comment>